<dbReference type="AlphaFoldDB" id="A0A6A2X718"/>
<dbReference type="GO" id="GO:0005886">
    <property type="term" value="C:plasma membrane"/>
    <property type="evidence" value="ECO:0007669"/>
    <property type="project" value="TreeGrafter"/>
</dbReference>
<gene>
    <name evidence="5" type="ORF">F3Y22_tig00112738pilonHSYRG00587</name>
</gene>
<keyword evidence="2" id="KW-0732">Signal</keyword>
<protein>
    <submittedName>
        <fullName evidence="5">Monocopper oxidase-like protein SKU5</fullName>
    </submittedName>
</protein>
<evidence type="ECO:0000256" key="1">
    <source>
        <dbReference type="ARBA" id="ARBA00010609"/>
    </source>
</evidence>
<feature type="domain" description="Plastocyanin-like" evidence="4">
    <location>
        <begin position="40"/>
        <end position="122"/>
    </location>
</feature>
<sequence>MVSGSPYFQASFFFFFFFMLGYLASGSLAGDPYVFYDWTVSYLTTSPLRDKQQVIGINGQFPGPILNITTNWNVFVNVKNVLDEPLLLTWNGLQHRENAWQDGVSGTNCSIPAGWNWKYEFQGLRKDLEKGVDLGVHDGILINVLGPYRYDQALVKDGIVYQIINVEPGKTYCFRVHNVGIFTSLNFRIQGHNLLLAETEGSYTVQQNYSNMDIHVRQSFSFLGEVLTSDIFLYPWMSGYMDLTIFLLFRSMDFGLWTEDSRGTSNKWDGVARSTTRLPWSLDSNFSFSRQCRHLESTCTESRFMVSRPRRLFKRCESRGRPFGGSVTRKFYILWHPVVIIEAQRVNFSGTTSISDSSKTVLNVNHSLHWTLIQSHLNLSLSTAASFSISGDPPLSPSLRVTLTTIHGYKMENQPPRTMTNDLPERIQRGDKEIWFHFPPAYNCFGQEEFCLITGLRFGRHDEVGKEDRQPISEDLILLVDDLDAWNVFPWGSYLWKATWKKLSTAFEDRHSLRDHGSKYTLVGFIWAFKIWIFEAFPSMQTYAIKKLNDIPRAITWRRIWLLDWEDLIPYTTMNDDELGELRDEVSALRDEVGTLCDDNGAWRDEVRSLRGEVDILRDENGALRGEVYTLRDEVAALREIVSSLQNEVHTLRNERSDKVDVLRRVFLARRGSRIRRRARAITSPFTPIVPRLRKKKLDSLVIVQEAPHIIQEAPLVV</sequence>
<keyword evidence="6" id="KW-1185">Reference proteome</keyword>
<evidence type="ECO:0000313" key="6">
    <source>
        <dbReference type="Proteomes" id="UP000436088"/>
    </source>
</evidence>
<dbReference type="Pfam" id="PF00394">
    <property type="entry name" value="Cu-oxidase"/>
    <property type="match status" value="1"/>
</dbReference>
<dbReference type="SUPFAM" id="SSF49503">
    <property type="entry name" value="Cupredoxins"/>
    <property type="match status" value="2"/>
</dbReference>
<dbReference type="InterPro" id="IPR008972">
    <property type="entry name" value="Cupredoxin"/>
</dbReference>
<dbReference type="Proteomes" id="UP000436088">
    <property type="component" value="Unassembled WGS sequence"/>
</dbReference>
<evidence type="ECO:0000313" key="5">
    <source>
        <dbReference type="EMBL" id="KAE8664830.1"/>
    </source>
</evidence>
<evidence type="ECO:0000259" key="4">
    <source>
        <dbReference type="Pfam" id="PF07732"/>
    </source>
</evidence>
<comment type="similarity">
    <text evidence="1">Belongs to the multicopper oxidase family.</text>
</comment>
<comment type="caution">
    <text evidence="5">The sequence shown here is derived from an EMBL/GenBank/DDBJ whole genome shotgun (WGS) entry which is preliminary data.</text>
</comment>
<feature type="domain" description="Plastocyanin-like" evidence="3">
    <location>
        <begin position="123"/>
        <end position="224"/>
    </location>
</feature>
<feature type="chain" id="PRO_5025365528" evidence="2">
    <location>
        <begin position="30"/>
        <end position="718"/>
    </location>
</feature>
<dbReference type="PANTHER" id="PTHR11709">
    <property type="entry name" value="MULTI-COPPER OXIDASE"/>
    <property type="match status" value="1"/>
</dbReference>
<dbReference type="InterPro" id="IPR045087">
    <property type="entry name" value="Cu-oxidase_fam"/>
</dbReference>
<dbReference type="InterPro" id="IPR011707">
    <property type="entry name" value="Cu-oxidase-like_N"/>
</dbReference>
<dbReference type="GO" id="GO:0016491">
    <property type="term" value="F:oxidoreductase activity"/>
    <property type="evidence" value="ECO:0007669"/>
    <property type="project" value="TreeGrafter"/>
</dbReference>
<dbReference type="Gene3D" id="2.60.40.420">
    <property type="entry name" value="Cupredoxins - blue copper proteins"/>
    <property type="match status" value="2"/>
</dbReference>
<dbReference type="PANTHER" id="PTHR11709:SF58">
    <property type="entry name" value="SKU5 SIMILAR 3"/>
    <property type="match status" value="1"/>
</dbReference>
<dbReference type="Pfam" id="PF07732">
    <property type="entry name" value="Cu-oxidase_3"/>
    <property type="match status" value="1"/>
</dbReference>
<dbReference type="InterPro" id="IPR001117">
    <property type="entry name" value="Cu-oxidase_2nd"/>
</dbReference>
<organism evidence="5 6">
    <name type="scientific">Hibiscus syriacus</name>
    <name type="common">Rose of Sharon</name>
    <dbReference type="NCBI Taxonomy" id="106335"/>
    <lineage>
        <taxon>Eukaryota</taxon>
        <taxon>Viridiplantae</taxon>
        <taxon>Streptophyta</taxon>
        <taxon>Embryophyta</taxon>
        <taxon>Tracheophyta</taxon>
        <taxon>Spermatophyta</taxon>
        <taxon>Magnoliopsida</taxon>
        <taxon>eudicotyledons</taxon>
        <taxon>Gunneridae</taxon>
        <taxon>Pentapetalae</taxon>
        <taxon>rosids</taxon>
        <taxon>malvids</taxon>
        <taxon>Malvales</taxon>
        <taxon>Malvaceae</taxon>
        <taxon>Malvoideae</taxon>
        <taxon>Hibiscus</taxon>
    </lineage>
</organism>
<dbReference type="EMBL" id="VEPZ02001641">
    <property type="protein sequence ID" value="KAE8664830.1"/>
    <property type="molecule type" value="Genomic_DNA"/>
</dbReference>
<name>A0A6A2X718_HIBSY</name>
<reference evidence="5" key="1">
    <citation type="submission" date="2019-09" db="EMBL/GenBank/DDBJ databases">
        <title>Draft genome information of white flower Hibiscus syriacus.</title>
        <authorList>
            <person name="Kim Y.-M."/>
        </authorList>
    </citation>
    <scope>NUCLEOTIDE SEQUENCE [LARGE SCALE GENOMIC DNA]</scope>
    <source>
        <strain evidence="5">YM2019G1</strain>
    </source>
</reference>
<evidence type="ECO:0000259" key="3">
    <source>
        <dbReference type="Pfam" id="PF00394"/>
    </source>
</evidence>
<evidence type="ECO:0000256" key="2">
    <source>
        <dbReference type="SAM" id="SignalP"/>
    </source>
</evidence>
<proteinExistence type="inferred from homology"/>
<feature type="signal peptide" evidence="2">
    <location>
        <begin position="1"/>
        <end position="29"/>
    </location>
</feature>
<dbReference type="GO" id="GO:0005507">
    <property type="term" value="F:copper ion binding"/>
    <property type="evidence" value="ECO:0007669"/>
    <property type="project" value="InterPro"/>
</dbReference>
<accession>A0A6A2X718</accession>
<dbReference type="Gene3D" id="1.10.287.1490">
    <property type="match status" value="1"/>
</dbReference>